<comment type="caution">
    <text evidence="1">The sequence shown here is derived from an EMBL/GenBank/DDBJ whole genome shotgun (WGS) entry which is preliminary data.</text>
</comment>
<evidence type="ECO:0000313" key="1">
    <source>
        <dbReference type="EMBL" id="KAG1900431.1"/>
    </source>
</evidence>
<organism evidence="1 2">
    <name type="scientific">Suillus fuscotomentosus</name>
    <dbReference type="NCBI Taxonomy" id="1912939"/>
    <lineage>
        <taxon>Eukaryota</taxon>
        <taxon>Fungi</taxon>
        <taxon>Dikarya</taxon>
        <taxon>Basidiomycota</taxon>
        <taxon>Agaricomycotina</taxon>
        <taxon>Agaricomycetes</taxon>
        <taxon>Agaricomycetidae</taxon>
        <taxon>Boletales</taxon>
        <taxon>Suillineae</taxon>
        <taxon>Suillaceae</taxon>
        <taxon>Suillus</taxon>
    </lineage>
</organism>
<reference evidence="1" key="1">
    <citation type="journal article" date="2020" name="New Phytol.">
        <title>Comparative genomics reveals dynamic genome evolution in host specialist ectomycorrhizal fungi.</title>
        <authorList>
            <person name="Lofgren L.A."/>
            <person name="Nguyen N.H."/>
            <person name="Vilgalys R."/>
            <person name="Ruytinx J."/>
            <person name="Liao H.L."/>
            <person name="Branco S."/>
            <person name="Kuo A."/>
            <person name="LaButti K."/>
            <person name="Lipzen A."/>
            <person name="Andreopoulos W."/>
            <person name="Pangilinan J."/>
            <person name="Riley R."/>
            <person name="Hundley H."/>
            <person name="Na H."/>
            <person name="Barry K."/>
            <person name="Grigoriev I.V."/>
            <person name="Stajich J.E."/>
            <person name="Kennedy P.G."/>
        </authorList>
    </citation>
    <scope>NUCLEOTIDE SEQUENCE</scope>
    <source>
        <strain evidence="1">FC203</strain>
    </source>
</reference>
<dbReference type="RefSeq" id="XP_041226007.1">
    <property type="nucleotide sequence ID" value="XM_041371314.1"/>
</dbReference>
<accession>A0AAD4HLD0</accession>
<dbReference type="EMBL" id="JABBWK010000027">
    <property type="protein sequence ID" value="KAG1900431.1"/>
    <property type="molecule type" value="Genomic_DNA"/>
</dbReference>
<evidence type="ECO:0000313" key="2">
    <source>
        <dbReference type="Proteomes" id="UP001195769"/>
    </source>
</evidence>
<name>A0AAD4HLD0_9AGAM</name>
<sequence>MECQPQFCRAAEKQTSSRVACRLCFQHHSKFFQGPRSTTPLSFGVTVKRKTVLTQFQHHIGLYSRQCINLLCEWCHLKSRQWLARPARLCSRTLQILHYIQEMQPTDSGRTLSTLIVVGKVYRGSSELVIYRFYFLRSISTRIYLFLVDFTGLQASTSTMISRKQKQGSQTCDILTLGLPTSIFNRLLLTDLASIELRRADDLRSN</sequence>
<proteinExistence type="predicted"/>
<gene>
    <name evidence="1" type="ORF">F5891DRAFT_314185</name>
</gene>
<keyword evidence="2" id="KW-1185">Reference proteome</keyword>
<protein>
    <submittedName>
        <fullName evidence="1">Uncharacterized protein</fullName>
    </submittedName>
</protein>
<dbReference type="Proteomes" id="UP001195769">
    <property type="component" value="Unassembled WGS sequence"/>
</dbReference>
<dbReference type="AlphaFoldDB" id="A0AAD4HLD0"/>
<dbReference type="GeneID" id="64665612"/>